<gene>
    <name evidence="4" type="ORF">GCM10010954_16760</name>
</gene>
<dbReference type="Gene3D" id="3.40.50.11740">
    <property type="entry name" value="HypD, alpha/beta domain 2"/>
    <property type="match status" value="2"/>
</dbReference>
<keyword evidence="2" id="KW-0479">Metal-binding</keyword>
<dbReference type="InterPro" id="IPR042244">
    <property type="entry name" value="HypD_2_sf"/>
</dbReference>
<keyword evidence="5" id="KW-1185">Reference proteome</keyword>
<evidence type="ECO:0000313" key="4">
    <source>
        <dbReference type="EMBL" id="GGF18621.1"/>
    </source>
</evidence>
<dbReference type="AlphaFoldDB" id="A0A917B356"/>
<dbReference type="RefSeq" id="WP_188377049.1">
    <property type="nucleotide sequence ID" value="NZ_BMEL01000002.1"/>
</dbReference>
<comment type="similarity">
    <text evidence="1">Belongs to the HypD family.</text>
</comment>
<dbReference type="Proteomes" id="UP000660110">
    <property type="component" value="Unassembled WGS sequence"/>
</dbReference>
<dbReference type="PANTHER" id="PTHR30149:SF0">
    <property type="entry name" value="HYDROGENASE MATURATION FACTOR HYPD"/>
    <property type="match status" value="1"/>
</dbReference>
<evidence type="ECO:0000256" key="3">
    <source>
        <dbReference type="ARBA" id="ARBA00023004"/>
    </source>
</evidence>
<proteinExistence type="inferred from homology"/>
<dbReference type="Gene3D" id="6.10.20.100">
    <property type="match status" value="1"/>
</dbReference>
<reference evidence="4" key="1">
    <citation type="journal article" date="2014" name="Int. J. Syst. Evol. Microbiol.">
        <title>Complete genome sequence of Corynebacterium casei LMG S-19264T (=DSM 44701T), isolated from a smear-ripened cheese.</title>
        <authorList>
            <consortium name="US DOE Joint Genome Institute (JGI-PGF)"/>
            <person name="Walter F."/>
            <person name="Albersmeier A."/>
            <person name="Kalinowski J."/>
            <person name="Ruckert C."/>
        </authorList>
    </citation>
    <scope>NUCLEOTIDE SEQUENCE</scope>
    <source>
        <strain evidence="4">CGMCC 1.12153</strain>
    </source>
</reference>
<evidence type="ECO:0000313" key="5">
    <source>
        <dbReference type="Proteomes" id="UP000660110"/>
    </source>
</evidence>
<evidence type="ECO:0000256" key="1">
    <source>
        <dbReference type="ARBA" id="ARBA00007888"/>
    </source>
</evidence>
<dbReference type="PIRSF" id="PIRSF005622">
    <property type="entry name" value="Hydrgn_mat_hypD"/>
    <property type="match status" value="1"/>
</dbReference>
<evidence type="ECO:0000256" key="2">
    <source>
        <dbReference type="ARBA" id="ARBA00022723"/>
    </source>
</evidence>
<comment type="caution">
    <text evidence="4">The sequence shown here is derived from an EMBL/GenBank/DDBJ whole genome shotgun (WGS) entry which is preliminary data.</text>
</comment>
<name>A0A917B356_HALAA</name>
<dbReference type="GO" id="GO:0005506">
    <property type="term" value="F:iron ion binding"/>
    <property type="evidence" value="ECO:0007669"/>
    <property type="project" value="TreeGrafter"/>
</dbReference>
<dbReference type="InterPro" id="IPR042243">
    <property type="entry name" value="HypD_1"/>
</dbReference>
<accession>A0A917B356</accession>
<dbReference type="EMBL" id="BMEL01000002">
    <property type="protein sequence ID" value="GGF18621.1"/>
    <property type="molecule type" value="Genomic_DNA"/>
</dbReference>
<dbReference type="InterPro" id="IPR002780">
    <property type="entry name" value="Hyd_form_HypD"/>
</dbReference>
<dbReference type="GO" id="GO:0070025">
    <property type="term" value="F:carbon monoxide binding"/>
    <property type="evidence" value="ECO:0007669"/>
    <property type="project" value="TreeGrafter"/>
</dbReference>
<protein>
    <submittedName>
        <fullName evidence="4">Hydrogenase formation protein HypD</fullName>
    </submittedName>
</protein>
<dbReference type="PANTHER" id="PTHR30149">
    <property type="entry name" value="HYDROGENASE PROTEIN ASSEMBLY PROTEIN HYPD"/>
    <property type="match status" value="1"/>
</dbReference>
<dbReference type="GO" id="GO:0051539">
    <property type="term" value="F:4 iron, 4 sulfur cluster binding"/>
    <property type="evidence" value="ECO:0007669"/>
    <property type="project" value="TreeGrafter"/>
</dbReference>
<dbReference type="Pfam" id="PF01924">
    <property type="entry name" value="HypD"/>
    <property type="match status" value="1"/>
</dbReference>
<organism evidence="4 5">
    <name type="scientific">Halobacillus andaensis</name>
    <dbReference type="NCBI Taxonomy" id="1176239"/>
    <lineage>
        <taxon>Bacteria</taxon>
        <taxon>Bacillati</taxon>
        <taxon>Bacillota</taxon>
        <taxon>Bacilli</taxon>
        <taxon>Bacillales</taxon>
        <taxon>Bacillaceae</taxon>
        <taxon>Halobacillus</taxon>
    </lineage>
</organism>
<dbReference type="GO" id="GO:0051604">
    <property type="term" value="P:protein maturation"/>
    <property type="evidence" value="ECO:0007669"/>
    <property type="project" value="TreeGrafter"/>
</dbReference>
<sequence length="368" mass="40835">MIELERFSDPDLSRHSLEAVLEAAEKFKAANGRSPVFMEVCGSHTMALAKTGIKARLKDHVRLIAGPGCPVCVTDQKSIDAMIALSKGPDRILCTFGDMMRVPGSKFTLMKAKTEGEDIRVVYSPLDSVKMAEENPEKEVIFLGIGFETTIPILALAIREAEKKNLQNFSIWMTTKLVEPVLRTLLDAGEVKLDGFLLPGHVAIVSGKRSFDFLSKEYNMPGVISGFEPVQLLSGMYKLLQLLLEKKVDILNDYTYLVKDEGNLVAQKMLDDYLEPYDEVWRGMSTIPGSGLVLKEKYASFDAKKKFNVSVGEPRKTKCRCGEIIKGTITPEECMLFAKGCTPTHPIGPCMVSTEGTCAAHYQYMRED</sequence>
<reference evidence="4" key="2">
    <citation type="submission" date="2020-09" db="EMBL/GenBank/DDBJ databases">
        <authorList>
            <person name="Sun Q."/>
            <person name="Zhou Y."/>
        </authorList>
    </citation>
    <scope>NUCLEOTIDE SEQUENCE</scope>
    <source>
        <strain evidence="4">CGMCC 1.12153</strain>
    </source>
</reference>
<keyword evidence="3" id="KW-0408">Iron</keyword>
<dbReference type="NCBIfam" id="TIGR00075">
    <property type="entry name" value="hypD"/>
    <property type="match status" value="1"/>
</dbReference>